<evidence type="ECO:0000313" key="2">
    <source>
        <dbReference type="Proteomes" id="UP000198767"/>
    </source>
</evidence>
<proteinExistence type="predicted"/>
<accession>A0A1G5R1H8</accession>
<evidence type="ECO:0000313" key="1">
    <source>
        <dbReference type="EMBL" id="SCZ67954.1"/>
    </source>
</evidence>
<protein>
    <submittedName>
        <fullName evidence="1">Uncharacterized protein</fullName>
    </submittedName>
</protein>
<gene>
    <name evidence="1" type="ORF">SAMN04488118_107152</name>
</gene>
<sequence length="73" mass="7952">MHLGLDAALAVVTTPVSPDGAAEVFRISQGLVSGHRTRGDAANHLARRDWVQKIRRCRRITDVAPGDLHSQNL</sequence>
<keyword evidence="2" id="KW-1185">Reference proteome</keyword>
<reference evidence="1 2" key="1">
    <citation type="submission" date="2016-10" db="EMBL/GenBank/DDBJ databases">
        <authorList>
            <person name="de Groot N.N."/>
        </authorList>
    </citation>
    <scope>NUCLEOTIDE SEQUENCE [LARGE SCALE GENOMIC DNA]</scope>
    <source>
        <strain evidence="1 2">U95</strain>
    </source>
</reference>
<name>A0A1G5R1H8_9RHOB</name>
<dbReference type="EMBL" id="FMWG01000007">
    <property type="protein sequence ID" value="SCZ67954.1"/>
    <property type="molecule type" value="Genomic_DNA"/>
</dbReference>
<dbReference type="Proteomes" id="UP000198767">
    <property type="component" value="Unassembled WGS sequence"/>
</dbReference>
<organism evidence="1 2">
    <name type="scientific">Epibacterium ulvae</name>
    <dbReference type="NCBI Taxonomy" id="1156985"/>
    <lineage>
        <taxon>Bacteria</taxon>
        <taxon>Pseudomonadati</taxon>
        <taxon>Pseudomonadota</taxon>
        <taxon>Alphaproteobacteria</taxon>
        <taxon>Rhodobacterales</taxon>
        <taxon>Roseobacteraceae</taxon>
        <taxon>Epibacterium</taxon>
    </lineage>
</organism>
<dbReference type="AlphaFoldDB" id="A0A1G5R1H8"/>